<protein>
    <submittedName>
        <fullName evidence="1">Uncharacterized protein</fullName>
    </submittedName>
</protein>
<dbReference type="KEGG" id="pyr:P186_2103"/>
<dbReference type="HOGENOM" id="CLU_1830660_0_0_2"/>
<dbReference type="EMBL" id="CP003098">
    <property type="protein sequence ID" value="AET33495.1"/>
    <property type="molecule type" value="Genomic_DNA"/>
</dbReference>
<reference evidence="1 2" key="1">
    <citation type="journal article" date="2012" name="J. Bacteriol.">
        <title>Complete genome sequence of strain 1860, a crenarchaeon of the genus pyrobaculum able to grow with various electron acceptors.</title>
        <authorList>
            <person name="Mardanov A.V."/>
            <person name="Gumerov V.M."/>
            <person name="Slobodkina G.B."/>
            <person name="Beletsky A.V."/>
            <person name="Bonch-Osmolovskaya E.A."/>
            <person name="Ravin N.V."/>
            <person name="Skryabin K.G."/>
        </authorList>
    </citation>
    <scope>NUCLEOTIDE SEQUENCE [LARGE SCALE GENOMIC DNA]</scope>
    <source>
        <strain evidence="1 2">1860</strain>
    </source>
</reference>
<dbReference type="BioCyc" id="PSP1104324:GJSN-2052-MONOMER"/>
<gene>
    <name evidence="1" type="ORF">P186_2103</name>
</gene>
<accession>G7VAR7</accession>
<keyword evidence="2" id="KW-1185">Reference proteome</keyword>
<dbReference type="Proteomes" id="UP000005867">
    <property type="component" value="Chromosome"/>
</dbReference>
<organism evidence="1 2">
    <name type="scientific">Pyrobaculum ferrireducens</name>
    <dbReference type="NCBI Taxonomy" id="1104324"/>
    <lineage>
        <taxon>Archaea</taxon>
        <taxon>Thermoproteota</taxon>
        <taxon>Thermoprotei</taxon>
        <taxon>Thermoproteales</taxon>
        <taxon>Thermoproteaceae</taxon>
        <taxon>Pyrobaculum</taxon>
    </lineage>
</organism>
<proteinExistence type="predicted"/>
<name>G7VAR7_9CREN</name>
<evidence type="ECO:0000313" key="2">
    <source>
        <dbReference type="Proteomes" id="UP000005867"/>
    </source>
</evidence>
<dbReference type="eggNOG" id="arCOG09785">
    <property type="taxonomic scope" value="Archaea"/>
</dbReference>
<dbReference type="STRING" id="1104324.P186_2103"/>
<sequence length="124" mass="13777">MVAYSLMMSTYYIKTCLDTPNDLDEWSTTGAPFYITATLNSLTRYSAYYCQNPVYVFSGDRVWLAVFASGANGYYQVYGLCRSVGEGVGLSVDETLAEIHGVRVGNLCVIAPSYDVVEYKAYYS</sequence>
<dbReference type="AlphaFoldDB" id="G7VAR7"/>
<evidence type="ECO:0000313" key="1">
    <source>
        <dbReference type="EMBL" id="AET33495.1"/>
    </source>
</evidence>